<evidence type="ECO:0000313" key="6">
    <source>
        <dbReference type="EMBL" id="GIJ47629.1"/>
    </source>
</evidence>
<evidence type="ECO:0000256" key="2">
    <source>
        <dbReference type="ARBA" id="ARBA00023002"/>
    </source>
</evidence>
<organism evidence="6 7">
    <name type="scientific">Virgisporangium aliadipatigenens</name>
    <dbReference type="NCBI Taxonomy" id="741659"/>
    <lineage>
        <taxon>Bacteria</taxon>
        <taxon>Bacillati</taxon>
        <taxon>Actinomycetota</taxon>
        <taxon>Actinomycetes</taxon>
        <taxon>Micromonosporales</taxon>
        <taxon>Micromonosporaceae</taxon>
        <taxon>Virgisporangium</taxon>
    </lineage>
</organism>
<comment type="caution">
    <text evidence="6">The sequence shown here is derived from an EMBL/GenBank/DDBJ whole genome shotgun (WGS) entry which is preliminary data.</text>
</comment>
<dbReference type="PANTHER" id="PTHR42804:SF1">
    <property type="entry name" value="ALDEHYDE DEHYDROGENASE-RELATED"/>
    <property type="match status" value="1"/>
</dbReference>
<dbReference type="InterPro" id="IPR015590">
    <property type="entry name" value="Aldehyde_DH_dom"/>
</dbReference>
<reference evidence="6" key="1">
    <citation type="submission" date="2021-01" db="EMBL/GenBank/DDBJ databases">
        <title>Whole genome shotgun sequence of Virgisporangium aliadipatigenens NBRC 105644.</title>
        <authorList>
            <person name="Komaki H."/>
            <person name="Tamura T."/>
        </authorList>
    </citation>
    <scope>NUCLEOTIDE SEQUENCE</scope>
    <source>
        <strain evidence="6">NBRC 105644</strain>
    </source>
</reference>
<dbReference type="Gene3D" id="3.40.309.10">
    <property type="entry name" value="Aldehyde Dehydrogenase, Chain A, domain 2"/>
    <property type="match status" value="1"/>
</dbReference>
<dbReference type="Proteomes" id="UP000619260">
    <property type="component" value="Unassembled WGS sequence"/>
</dbReference>
<dbReference type="PROSITE" id="PS00687">
    <property type="entry name" value="ALDEHYDE_DEHYDR_GLU"/>
    <property type="match status" value="1"/>
</dbReference>
<evidence type="ECO:0000256" key="1">
    <source>
        <dbReference type="ARBA" id="ARBA00009986"/>
    </source>
</evidence>
<feature type="active site" evidence="3">
    <location>
        <position position="248"/>
    </location>
</feature>
<dbReference type="EMBL" id="BOPF01000015">
    <property type="protein sequence ID" value="GIJ47629.1"/>
    <property type="molecule type" value="Genomic_DNA"/>
</dbReference>
<accession>A0A8J3YLH3</accession>
<dbReference type="FunFam" id="3.40.605.10:FF:000007">
    <property type="entry name" value="NAD/NADP-dependent betaine aldehyde dehydrogenase"/>
    <property type="match status" value="1"/>
</dbReference>
<name>A0A8J3YLH3_9ACTN</name>
<evidence type="ECO:0000313" key="7">
    <source>
        <dbReference type="Proteomes" id="UP000619260"/>
    </source>
</evidence>
<keyword evidence="2 4" id="KW-0560">Oxidoreductase</keyword>
<dbReference type="InterPro" id="IPR016163">
    <property type="entry name" value="Ald_DH_C"/>
</dbReference>
<protein>
    <submittedName>
        <fullName evidence="6">Aldehyde dehydrogenase</fullName>
    </submittedName>
</protein>
<dbReference type="RefSeq" id="WP_203901120.1">
    <property type="nucleotide sequence ID" value="NZ_BOPF01000015.1"/>
</dbReference>
<dbReference type="CDD" id="cd07138">
    <property type="entry name" value="ALDH_CddD_SSP0762"/>
    <property type="match status" value="1"/>
</dbReference>
<dbReference type="Gene3D" id="3.40.605.10">
    <property type="entry name" value="Aldehyde Dehydrogenase, Chain A, domain 1"/>
    <property type="match status" value="1"/>
</dbReference>
<comment type="similarity">
    <text evidence="1 4">Belongs to the aldehyde dehydrogenase family.</text>
</comment>
<gene>
    <name evidence="6" type="ORF">Val02_45150</name>
</gene>
<dbReference type="PANTHER" id="PTHR42804">
    <property type="entry name" value="ALDEHYDE DEHYDROGENASE"/>
    <property type="match status" value="1"/>
</dbReference>
<dbReference type="Pfam" id="PF00171">
    <property type="entry name" value="Aldedh"/>
    <property type="match status" value="1"/>
</dbReference>
<keyword evidence="7" id="KW-1185">Reference proteome</keyword>
<dbReference type="InterPro" id="IPR029510">
    <property type="entry name" value="Ald_DH_CS_GLU"/>
</dbReference>
<dbReference type="AlphaFoldDB" id="A0A8J3YLH3"/>
<dbReference type="InterPro" id="IPR016161">
    <property type="entry name" value="Ald_DH/histidinol_DH"/>
</dbReference>
<evidence type="ECO:0000256" key="3">
    <source>
        <dbReference type="PROSITE-ProRule" id="PRU10007"/>
    </source>
</evidence>
<dbReference type="InterPro" id="IPR016162">
    <property type="entry name" value="Ald_DH_N"/>
</dbReference>
<proteinExistence type="inferred from homology"/>
<evidence type="ECO:0000259" key="5">
    <source>
        <dbReference type="Pfam" id="PF00171"/>
    </source>
</evidence>
<dbReference type="SUPFAM" id="SSF53720">
    <property type="entry name" value="ALDH-like"/>
    <property type="match status" value="1"/>
</dbReference>
<dbReference type="GO" id="GO:0016620">
    <property type="term" value="F:oxidoreductase activity, acting on the aldehyde or oxo group of donors, NAD or NADP as acceptor"/>
    <property type="evidence" value="ECO:0007669"/>
    <property type="project" value="InterPro"/>
</dbReference>
<feature type="domain" description="Aldehyde dehydrogenase" evidence="5">
    <location>
        <begin position="17"/>
        <end position="472"/>
    </location>
</feature>
<sequence>MEASLRRHDTIYVGGEWIKPANTDTIEVINPATEQVIGVVPAGGPEDVDAAVAAARGAADEWAATPPDKRAAHLAELRDALNTHRRTAAMLVTSELGAPVRIADRVHVGTPIDVLDSYVELLSTYEFHERIGHSLVLSEPVGVVGAIAPWNYPLHQAVVKIAAALAAGCTVILKPAEETPLNAFLLAEAVHEAGLPAGVFNLVPGGPAVGESLTCHESVDMVSFTGSTAVGKRIGELCGKQIKRASLELGGKSASVALPGGDLATAVKVTVANVMLNSGQTCSAWTRLLVPNERMDEAADIARSVVARYTCGDPLDPETRVGPLVSEAQRARVLREIQTGTMQGAQLVAGGEEPPPGLDRGYYVRPTVFSHVRPDATIAVEEIFGPVLSIIGYADRDEALWIANGTEYGLAGAVWAADEESAVAFARQLKTGQVDINGGRFNVLAPFGGYKRSGIGREFGRHGLEEFLEYKSLQL</sequence>
<evidence type="ECO:0000256" key="4">
    <source>
        <dbReference type="RuleBase" id="RU003345"/>
    </source>
</evidence>